<keyword evidence="2" id="KW-0732">Signal</keyword>
<organism evidence="3 4">
    <name type="scientific">Herbaspirillum frisingense GSF30</name>
    <dbReference type="NCBI Taxonomy" id="864073"/>
    <lineage>
        <taxon>Bacteria</taxon>
        <taxon>Pseudomonadati</taxon>
        <taxon>Pseudomonadota</taxon>
        <taxon>Betaproteobacteria</taxon>
        <taxon>Burkholderiales</taxon>
        <taxon>Oxalobacteraceae</taxon>
        <taxon>Herbaspirillum</taxon>
    </lineage>
</organism>
<sequence length="108" mass="11274">MTKTFLTAAVLAAATFATGAYAQSYDQGGNGMQGTQQQQYDASPSSSSSSSPQYYNYQGQPTGSPAGMQESGQNGQYVDPKGYEVPNGRPNNYARELKDGPMGTSPGA</sequence>
<evidence type="ECO:0000313" key="4">
    <source>
        <dbReference type="Proteomes" id="UP000006772"/>
    </source>
</evidence>
<comment type="caution">
    <text evidence="3">The sequence shown here is derived from an EMBL/GenBank/DDBJ whole genome shotgun (WGS) entry which is preliminary data.</text>
</comment>
<proteinExistence type="predicted"/>
<accession>A0AAI9ICS4</accession>
<gene>
    <name evidence="3" type="ORF">HFRIS_017177</name>
</gene>
<protein>
    <recommendedName>
        <fullName evidence="5">Adenylate cyclase</fullName>
    </recommendedName>
</protein>
<dbReference type="Proteomes" id="UP000006772">
    <property type="component" value="Unassembled WGS sequence"/>
</dbReference>
<dbReference type="EMBL" id="AEEC02000026">
    <property type="protein sequence ID" value="EOA03523.1"/>
    <property type="molecule type" value="Genomic_DNA"/>
</dbReference>
<evidence type="ECO:0000313" key="3">
    <source>
        <dbReference type="EMBL" id="EOA03523.1"/>
    </source>
</evidence>
<evidence type="ECO:0000256" key="1">
    <source>
        <dbReference type="SAM" id="MobiDB-lite"/>
    </source>
</evidence>
<evidence type="ECO:0008006" key="5">
    <source>
        <dbReference type="Google" id="ProtNLM"/>
    </source>
</evidence>
<evidence type="ECO:0000256" key="2">
    <source>
        <dbReference type="SAM" id="SignalP"/>
    </source>
</evidence>
<reference evidence="3 4" key="1">
    <citation type="journal article" date="2013" name="Front. Microbiol.">
        <title>The genome of the endophytic bacterium H. frisingense GSF30(T) identifies diverse strategies in the Herbaspirillum genus to interact with plants.</title>
        <authorList>
            <person name="Straub D."/>
            <person name="Rothballer M."/>
            <person name="Hartmann A."/>
            <person name="Ludewig U."/>
        </authorList>
    </citation>
    <scope>NUCLEOTIDE SEQUENCE [LARGE SCALE GENOMIC DNA]</scope>
    <source>
        <strain evidence="3 4">GSF30</strain>
    </source>
</reference>
<feature type="chain" id="PRO_5042566134" description="Adenylate cyclase" evidence="2">
    <location>
        <begin position="23"/>
        <end position="108"/>
    </location>
</feature>
<feature type="compositionally biased region" description="Low complexity" evidence="1">
    <location>
        <begin position="33"/>
        <end position="61"/>
    </location>
</feature>
<dbReference type="AlphaFoldDB" id="A0AAI9ICS4"/>
<name>A0AAI9ICS4_9BURK</name>
<dbReference type="RefSeq" id="WP_006464686.1">
    <property type="nucleotide sequence ID" value="NZ_AEEC02000026.1"/>
</dbReference>
<feature type="signal peptide" evidence="2">
    <location>
        <begin position="1"/>
        <end position="22"/>
    </location>
</feature>
<feature type="region of interest" description="Disordered" evidence="1">
    <location>
        <begin position="23"/>
        <end position="108"/>
    </location>
</feature>